<protein>
    <submittedName>
        <fullName evidence="2">Uncharacterized protein</fullName>
    </submittedName>
</protein>
<evidence type="ECO:0000256" key="1">
    <source>
        <dbReference type="SAM" id="MobiDB-lite"/>
    </source>
</evidence>
<accession>A0A5B8MVW3</accession>
<dbReference type="Proteomes" id="UP000316726">
    <property type="component" value="Chromosome 11"/>
</dbReference>
<gene>
    <name evidence="2" type="ORF">A3770_11p61700</name>
</gene>
<dbReference type="AlphaFoldDB" id="A0A5B8MVW3"/>
<reference evidence="2 3" key="1">
    <citation type="submission" date="2018-07" db="EMBL/GenBank/DDBJ databases">
        <title>The complete nuclear genome of the prasinophyte Chloropicon primus (CCMP1205).</title>
        <authorList>
            <person name="Pombert J.-F."/>
            <person name="Otis C."/>
            <person name="Turmel M."/>
            <person name="Lemieux C."/>
        </authorList>
    </citation>
    <scope>NUCLEOTIDE SEQUENCE [LARGE SCALE GENOMIC DNA]</scope>
    <source>
        <strain evidence="2 3">CCMP1205</strain>
    </source>
</reference>
<proteinExistence type="predicted"/>
<feature type="region of interest" description="Disordered" evidence="1">
    <location>
        <begin position="1"/>
        <end position="39"/>
    </location>
</feature>
<dbReference type="EMBL" id="CP031044">
    <property type="protein sequence ID" value="QDZ23652.1"/>
    <property type="molecule type" value="Genomic_DNA"/>
</dbReference>
<organism evidence="2 3">
    <name type="scientific">Chloropicon primus</name>
    <dbReference type="NCBI Taxonomy" id="1764295"/>
    <lineage>
        <taxon>Eukaryota</taxon>
        <taxon>Viridiplantae</taxon>
        <taxon>Chlorophyta</taxon>
        <taxon>Chloropicophyceae</taxon>
        <taxon>Chloropicales</taxon>
        <taxon>Chloropicaceae</taxon>
        <taxon>Chloropicon</taxon>
    </lineage>
</organism>
<name>A0A5B8MVW3_9CHLO</name>
<evidence type="ECO:0000313" key="2">
    <source>
        <dbReference type="EMBL" id="QDZ23652.1"/>
    </source>
</evidence>
<evidence type="ECO:0000313" key="3">
    <source>
        <dbReference type="Proteomes" id="UP000316726"/>
    </source>
</evidence>
<sequence>MGMNQNDRESSPGDVKTHKVGTNKDANEDAQEDVALKASQTGDVKVLKQLLDAGGGESLSSSQAAEHDSFSFLDANIQGLETMDRESFHSIASVEQEIATANLNDIEVDSRDSWESSASRDSLQLFNERREVRWTRHFSKATIDDSHVLKPAIDPDQEEEEEDEETKKYCQLLNISIRQAWPLFISGFHLKLKSGATKEKGKFMISAKLIGSKSKVLLDEDITNPQDRQENSIKFVDPVLLEVPSSSTILQLQIKNLSRNKSLLRGKSVCMRNLGYVYIKVKDILQEENNRIHDFFSVQKGIPATLFCSVSLMSPYMEYTTLLQLGSQNEKHLVGDDGNHYRKVQNEEAEEVFTFGRMKHSKNKGVISRSGLSDRNIKVVLACLEEMKFEWLHPERHSNRVVDIIVVKMNNKVKEIKEIVALIINFLDDVGKYSSHVLYRKFDVNSLEKEGEKISMTWAKFANIKVSRLGRLKNTMKKCRLESTTEFDVVNESDVDWGIQMKKPDTWSRKDMGSMPHIAGSWVLHDNTIKVDKVRQGHDSKEKKLKKTMKRKKTVIARAEVYIHYLKAKKSFLSCHGNAENLDRYIYRGFKLMVQKAYISKVPAFVALVLALKESELQDCL</sequence>
<keyword evidence="3" id="KW-1185">Reference proteome</keyword>
<feature type="compositionally biased region" description="Basic and acidic residues" evidence="1">
    <location>
        <begin position="1"/>
        <end position="17"/>
    </location>
</feature>